<dbReference type="AlphaFoldDB" id="A0A543N9Y7"/>
<dbReference type="OrthoDB" id="9800872at2"/>
<dbReference type="PROSITE" id="PS50206">
    <property type="entry name" value="RHODANESE_3"/>
    <property type="match status" value="1"/>
</dbReference>
<comment type="caution">
    <text evidence="2">The sequence shown here is derived from an EMBL/GenBank/DDBJ whole genome shotgun (WGS) entry which is preliminary data.</text>
</comment>
<dbReference type="PANTHER" id="PTHR43031">
    <property type="entry name" value="FAD-DEPENDENT OXIDOREDUCTASE"/>
    <property type="match status" value="1"/>
</dbReference>
<gene>
    <name evidence="2" type="ORF">FHX37_4004</name>
</gene>
<dbReference type="InterPro" id="IPR001763">
    <property type="entry name" value="Rhodanese-like_dom"/>
</dbReference>
<evidence type="ECO:0000259" key="1">
    <source>
        <dbReference type="PROSITE" id="PS50206"/>
    </source>
</evidence>
<dbReference type="InterPro" id="IPR036873">
    <property type="entry name" value="Rhodanese-like_dom_sf"/>
</dbReference>
<dbReference type="Proteomes" id="UP000317422">
    <property type="component" value="Unassembled WGS sequence"/>
</dbReference>
<dbReference type="GO" id="GO:0016740">
    <property type="term" value="F:transferase activity"/>
    <property type="evidence" value="ECO:0007669"/>
    <property type="project" value="UniProtKB-KW"/>
</dbReference>
<dbReference type="CDD" id="cd00158">
    <property type="entry name" value="RHOD"/>
    <property type="match status" value="1"/>
</dbReference>
<evidence type="ECO:0000313" key="2">
    <source>
        <dbReference type="EMBL" id="TQN28646.1"/>
    </source>
</evidence>
<dbReference type="Gene3D" id="3.40.250.10">
    <property type="entry name" value="Rhodanese-like domain"/>
    <property type="match status" value="1"/>
</dbReference>
<dbReference type="EMBL" id="VFQC01000002">
    <property type="protein sequence ID" value="TQN28646.1"/>
    <property type="molecule type" value="Genomic_DNA"/>
</dbReference>
<protein>
    <submittedName>
        <fullName evidence="2">Rhodanese-related sulfurtransferase</fullName>
    </submittedName>
</protein>
<dbReference type="Pfam" id="PF00581">
    <property type="entry name" value="Rhodanese"/>
    <property type="match status" value="1"/>
</dbReference>
<feature type="domain" description="Rhodanese" evidence="1">
    <location>
        <begin position="14"/>
        <end position="101"/>
    </location>
</feature>
<dbReference type="RefSeq" id="WP_141925671.1">
    <property type="nucleotide sequence ID" value="NZ_VFQC01000002.1"/>
</dbReference>
<proteinExistence type="predicted"/>
<dbReference type="PANTHER" id="PTHR43031:SF1">
    <property type="entry name" value="PYRIDINE NUCLEOTIDE-DISULPHIDE OXIDOREDUCTASE"/>
    <property type="match status" value="1"/>
</dbReference>
<name>A0A543N9Y7_9ACTN</name>
<dbReference type="InterPro" id="IPR050229">
    <property type="entry name" value="GlpE_sulfurtransferase"/>
</dbReference>
<dbReference type="SMART" id="SM00450">
    <property type="entry name" value="RHOD"/>
    <property type="match status" value="1"/>
</dbReference>
<organism evidence="2 3">
    <name type="scientific">Haloactinospora alba</name>
    <dbReference type="NCBI Taxonomy" id="405555"/>
    <lineage>
        <taxon>Bacteria</taxon>
        <taxon>Bacillati</taxon>
        <taxon>Actinomycetota</taxon>
        <taxon>Actinomycetes</taxon>
        <taxon>Streptosporangiales</taxon>
        <taxon>Nocardiopsidaceae</taxon>
        <taxon>Haloactinospora</taxon>
    </lineage>
</organism>
<accession>A0A543N9Y7</accession>
<reference evidence="2 3" key="1">
    <citation type="submission" date="2019-06" db="EMBL/GenBank/DDBJ databases">
        <title>Sequencing the genomes of 1000 actinobacteria strains.</title>
        <authorList>
            <person name="Klenk H.-P."/>
        </authorList>
    </citation>
    <scope>NUCLEOTIDE SEQUENCE [LARGE SCALE GENOMIC DNA]</scope>
    <source>
        <strain evidence="2 3">DSM 45015</strain>
    </source>
</reference>
<dbReference type="SUPFAM" id="SSF52821">
    <property type="entry name" value="Rhodanese/Cell cycle control phosphatase"/>
    <property type="match status" value="1"/>
</dbReference>
<sequence>MFAESAPAVEVSAVPSEAYLLDVREQDEWTAGHAPRAVHMPLHELRQRAGEVPSDRQVYVVCRSGGRSAQAVQALNEAGWQAVNVSGGMQAWNVAGYDMVSESGSEPRVI</sequence>
<keyword evidence="2" id="KW-0808">Transferase</keyword>
<keyword evidence="3" id="KW-1185">Reference proteome</keyword>
<evidence type="ECO:0000313" key="3">
    <source>
        <dbReference type="Proteomes" id="UP000317422"/>
    </source>
</evidence>